<proteinExistence type="predicted"/>
<reference evidence="2" key="2">
    <citation type="journal article" date="2008" name="Genome Biol.">
        <title>Improved genome assembly and evidence-based global gene model set for the chordate Ciona intestinalis: new insight into intron and operon populations.</title>
        <authorList>
            <person name="Satou Y."/>
            <person name="Mineta K."/>
            <person name="Ogasawara M."/>
            <person name="Sasakura Y."/>
            <person name="Shoguchi E."/>
            <person name="Ueno K."/>
            <person name="Yamada L."/>
            <person name="Matsumoto J."/>
            <person name="Wasserscheid J."/>
            <person name="Dewar K."/>
            <person name="Wiley G.B."/>
            <person name="Macmil S.L."/>
            <person name="Roe B.A."/>
            <person name="Zeller R.W."/>
            <person name="Hastings K.E."/>
            <person name="Lemaire P."/>
            <person name="Lindquist E."/>
            <person name="Endo T."/>
            <person name="Hotta K."/>
            <person name="Inaba K."/>
        </authorList>
    </citation>
    <scope>NUCLEOTIDE SEQUENCE [LARGE SCALE GENOMIC DNA]</scope>
    <source>
        <strain evidence="2">wild type</strain>
    </source>
</reference>
<dbReference type="EMBL" id="EAAA01002035">
    <property type="status" value="NOT_ANNOTATED_CDS"/>
    <property type="molecule type" value="Genomic_DNA"/>
</dbReference>
<dbReference type="AlphaFoldDB" id="H2XQG3"/>
<name>H2XQG3_CIOIN</name>
<organism evidence="2 3">
    <name type="scientific">Ciona intestinalis</name>
    <name type="common">Transparent sea squirt</name>
    <name type="synonym">Ascidia intestinalis</name>
    <dbReference type="NCBI Taxonomy" id="7719"/>
    <lineage>
        <taxon>Eukaryota</taxon>
        <taxon>Metazoa</taxon>
        <taxon>Chordata</taxon>
        <taxon>Tunicata</taxon>
        <taxon>Ascidiacea</taxon>
        <taxon>Phlebobranchia</taxon>
        <taxon>Cionidae</taxon>
        <taxon>Ciona</taxon>
    </lineage>
</organism>
<dbReference type="HOGENOM" id="CLU_3426835_0_0_1"/>
<keyword evidence="3" id="KW-1185">Reference proteome</keyword>
<evidence type="ECO:0000313" key="3">
    <source>
        <dbReference type="Proteomes" id="UP000008144"/>
    </source>
</evidence>
<dbReference type="Ensembl" id="ENSCINT00000035849.1">
    <property type="protein sequence ID" value="ENSCINP00000031897.1"/>
    <property type="gene ID" value="ENSCING00000022940.1"/>
</dbReference>
<reference evidence="2" key="4">
    <citation type="submission" date="2025-09" db="UniProtKB">
        <authorList>
            <consortium name="Ensembl"/>
        </authorList>
    </citation>
    <scope>IDENTIFICATION</scope>
</reference>
<feature type="region of interest" description="Disordered" evidence="1">
    <location>
        <begin position="1"/>
        <end position="21"/>
    </location>
</feature>
<dbReference type="InParanoid" id="H2XQG3"/>
<protein>
    <submittedName>
        <fullName evidence="2">Uncharacterized protein</fullName>
    </submittedName>
</protein>
<evidence type="ECO:0000313" key="2">
    <source>
        <dbReference type="Ensembl" id="ENSCINP00000031897.1"/>
    </source>
</evidence>
<sequence length="21" mass="2542">MTRPCKSKQVSRVRPRKHFLS</sequence>
<reference evidence="3" key="1">
    <citation type="journal article" date="2002" name="Science">
        <title>The draft genome of Ciona intestinalis: insights into chordate and vertebrate origins.</title>
        <authorList>
            <person name="Dehal P."/>
            <person name="Satou Y."/>
            <person name="Campbell R.K."/>
            <person name="Chapman J."/>
            <person name="Degnan B."/>
            <person name="De Tomaso A."/>
            <person name="Davidson B."/>
            <person name="Di Gregorio A."/>
            <person name="Gelpke M."/>
            <person name="Goodstein D.M."/>
            <person name="Harafuji N."/>
            <person name="Hastings K.E."/>
            <person name="Ho I."/>
            <person name="Hotta K."/>
            <person name="Huang W."/>
            <person name="Kawashima T."/>
            <person name="Lemaire P."/>
            <person name="Martinez D."/>
            <person name="Meinertzhagen I.A."/>
            <person name="Necula S."/>
            <person name="Nonaka M."/>
            <person name="Putnam N."/>
            <person name="Rash S."/>
            <person name="Saiga H."/>
            <person name="Satake M."/>
            <person name="Terry A."/>
            <person name="Yamada L."/>
            <person name="Wang H.G."/>
            <person name="Awazu S."/>
            <person name="Azumi K."/>
            <person name="Boore J."/>
            <person name="Branno M."/>
            <person name="Chin-Bow S."/>
            <person name="DeSantis R."/>
            <person name="Doyle S."/>
            <person name="Francino P."/>
            <person name="Keys D.N."/>
            <person name="Haga S."/>
            <person name="Hayashi H."/>
            <person name="Hino K."/>
            <person name="Imai K.S."/>
            <person name="Inaba K."/>
            <person name="Kano S."/>
            <person name="Kobayashi K."/>
            <person name="Kobayashi M."/>
            <person name="Lee B.I."/>
            <person name="Makabe K.W."/>
            <person name="Manohar C."/>
            <person name="Matassi G."/>
            <person name="Medina M."/>
            <person name="Mochizuki Y."/>
            <person name="Mount S."/>
            <person name="Morishita T."/>
            <person name="Miura S."/>
            <person name="Nakayama A."/>
            <person name="Nishizaka S."/>
            <person name="Nomoto H."/>
            <person name="Ohta F."/>
            <person name="Oishi K."/>
            <person name="Rigoutsos I."/>
            <person name="Sano M."/>
            <person name="Sasaki A."/>
            <person name="Sasakura Y."/>
            <person name="Shoguchi E."/>
            <person name="Shin-i T."/>
            <person name="Spagnuolo A."/>
            <person name="Stainier D."/>
            <person name="Suzuki M.M."/>
            <person name="Tassy O."/>
            <person name="Takatori N."/>
            <person name="Tokuoka M."/>
            <person name="Yagi K."/>
            <person name="Yoshizaki F."/>
            <person name="Wada S."/>
            <person name="Zhang C."/>
            <person name="Hyatt P.D."/>
            <person name="Larimer F."/>
            <person name="Detter C."/>
            <person name="Doggett N."/>
            <person name="Glavina T."/>
            <person name="Hawkins T."/>
            <person name="Richardson P."/>
            <person name="Lucas S."/>
            <person name="Kohara Y."/>
            <person name="Levine M."/>
            <person name="Satoh N."/>
            <person name="Rokhsar D.S."/>
        </authorList>
    </citation>
    <scope>NUCLEOTIDE SEQUENCE [LARGE SCALE GENOMIC DNA]</scope>
</reference>
<dbReference type="Proteomes" id="UP000008144">
    <property type="component" value="Chromosome 4"/>
</dbReference>
<evidence type="ECO:0000256" key="1">
    <source>
        <dbReference type="SAM" id="MobiDB-lite"/>
    </source>
</evidence>
<reference evidence="2" key="3">
    <citation type="submission" date="2025-08" db="UniProtKB">
        <authorList>
            <consortium name="Ensembl"/>
        </authorList>
    </citation>
    <scope>IDENTIFICATION</scope>
</reference>
<accession>H2XQG3</accession>